<reference evidence="2" key="1">
    <citation type="journal article" date="2019" name="Int. J. Syst. Evol. Microbiol.">
        <title>The Global Catalogue of Microorganisms (GCM) 10K type strain sequencing project: providing services to taxonomists for standard genome sequencing and annotation.</title>
        <authorList>
            <consortium name="The Broad Institute Genomics Platform"/>
            <consortium name="The Broad Institute Genome Sequencing Center for Infectious Disease"/>
            <person name="Wu L."/>
            <person name="Ma J."/>
        </authorList>
    </citation>
    <scope>NUCLEOTIDE SEQUENCE [LARGE SCALE GENOMIC DNA]</scope>
    <source>
        <strain evidence="2">JCM 14559</strain>
    </source>
</reference>
<name>A0ABP5JI12_9ACTN</name>
<sequence length="133" mass="14558">MVTQSLWRRSIPYAVVTPSQLKVYACGTAYPAADYPKAARSKVAKGMVRDAVAQLFGLECEGSGRYDKADAAVLAHMGRDWLGHPAAALPERHRRALTAVAWPVEARSRILSATRRPPAEIATEVVDPQYVRV</sequence>
<accession>A0ABP5JI12</accession>
<protein>
    <submittedName>
        <fullName evidence="1">Uncharacterized protein</fullName>
    </submittedName>
</protein>
<evidence type="ECO:0000313" key="2">
    <source>
        <dbReference type="Proteomes" id="UP001500897"/>
    </source>
</evidence>
<dbReference type="Gene3D" id="3.30.420.10">
    <property type="entry name" value="Ribonuclease H-like superfamily/Ribonuclease H"/>
    <property type="match status" value="1"/>
</dbReference>
<evidence type="ECO:0000313" key="1">
    <source>
        <dbReference type="EMBL" id="GAA2116783.1"/>
    </source>
</evidence>
<keyword evidence="2" id="KW-1185">Reference proteome</keyword>
<dbReference type="EMBL" id="BAAANS010000055">
    <property type="protein sequence ID" value="GAA2116783.1"/>
    <property type="molecule type" value="Genomic_DNA"/>
</dbReference>
<dbReference type="RefSeq" id="WP_344557037.1">
    <property type="nucleotide sequence ID" value="NZ_BAAANS010000055.1"/>
</dbReference>
<organism evidence="1 2">
    <name type="scientific">Kitasatospora saccharophila</name>
    <dbReference type="NCBI Taxonomy" id="407973"/>
    <lineage>
        <taxon>Bacteria</taxon>
        <taxon>Bacillati</taxon>
        <taxon>Actinomycetota</taxon>
        <taxon>Actinomycetes</taxon>
        <taxon>Kitasatosporales</taxon>
        <taxon>Streptomycetaceae</taxon>
        <taxon>Kitasatospora</taxon>
    </lineage>
</organism>
<comment type="caution">
    <text evidence="1">The sequence shown here is derived from an EMBL/GenBank/DDBJ whole genome shotgun (WGS) entry which is preliminary data.</text>
</comment>
<dbReference type="Proteomes" id="UP001500897">
    <property type="component" value="Unassembled WGS sequence"/>
</dbReference>
<dbReference type="InterPro" id="IPR036397">
    <property type="entry name" value="RNaseH_sf"/>
</dbReference>
<proteinExistence type="predicted"/>
<gene>
    <name evidence="1" type="ORF">GCM10009759_62640</name>
</gene>